<organism evidence="3 4">
    <name type="scientific">Hansschlegelia zhihuaiae</name>
    <dbReference type="NCBI Taxonomy" id="405005"/>
    <lineage>
        <taxon>Bacteria</taxon>
        <taxon>Pseudomonadati</taxon>
        <taxon>Pseudomonadota</taxon>
        <taxon>Alphaproteobacteria</taxon>
        <taxon>Hyphomicrobiales</taxon>
        <taxon>Methylopilaceae</taxon>
        <taxon>Hansschlegelia</taxon>
    </lineage>
</organism>
<keyword evidence="3" id="KW-0808">Transferase</keyword>
<keyword evidence="3" id="KW-0012">Acyltransferase</keyword>
<reference evidence="3 4" key="1">
    <citation type="submission" date="2018-12" db="EMBL/GenBank/DDBJ databases">
        <title>bacterium Hansschlegelia zhihuaiae S113.</title>
        <authorList>
            <person name="He J."/>
        </authorList>
    </citation>
    <scope>NUCLEOTIDE SEQUENCE [LARGE SCALE GENOMIC DNA]</scope>
    <source>
        <strain evidence="3 4">S 113</strain>
    </source>
</reference>
<keyword evidence="1" id="KW-0472">Membrane</keyword>
<proteinExistence type="predicted"/>
<dbReference type="PANTHER" id="PTHR23028:SF131">
    <property type="entry name" value="BLR2367 PROTEIN"/>
    <property type="match status" value="1"/>
</dbReference>
<dbReference type="GO" id="GO:0000271">
    <property type="term" value="P:polysaccharide biosynthetic process"/>
    <property type="evidence" value="ECO:0007669"/>
    <property type="project" value="TreeGrafter"/>
</dbReference>
<protein>
    <submittedName>
        <fullName evidence="3">Acyltransferase</fullName>
    </submittedName>
</protein>
<comment type="caution">
    <text evidence="3">The sequence shown here is derived from an EMBL/GenBank/DDBJ whole genome shotgun (WGS) entry which is preliminary data.</text>
</comment>
<dbReference type="AlphaFoldDB" id="A0A4Q0MCM2"/>
<feature type="transmembrane region" description="Helical" evidence="1">
    <location>
        <begin position="309"/>
        <end position="328"/>
    </location>
</feature>
<dbReference type="GO" id="GO:0016020">
    <property type="term" value="C:membrane"/>
    <property type="evidence" value="ECO:0007669"/>
    <property type="project" value="TreeGrafter"/>
</dbReference>
<feature type="domain" description="Acyltransferase 3" evidence="2">
    <location>
        <begin position="7"/>
        <end position="320"/>
    </location>
</feature>
<feature type="transmembrane region" description="Helical" evidence="1">
    <location>
        <begin position="41"/>
        <end position="63"/>
    </location>
</feature>
<dbReference type="PANTHER" id="PTHR23028">
    <property type="entry name" value="ACETYLTRANSFERASE"/>
    <property type="match status" value="1"/>
</dbReference>
<evidence type="ECO:0000259" key="2">
    <source>
        <dbReference type="Pfam" id="PF01757"/>
    </source>
</evidence>
<dbReference type="Pfam" id="PF01757">
    <property type="entry name" value="Acyl_transf_3"/>
    <property type="match status" value="1"/>
</dbReference>
<sequence length="351" mass="39031">MSKSRRADIQWLRAMAAASVVLWHSDLIVKHMSDAKMTDNWIYSLLGGFGVELFFMLSGYSICMQVEKVKEARRFLISRAYRVYPLYWLFTGMMLIAFVIHPAWPLSARAEQGALFVLMSFLALPQGLMPLLPLGWTLEMEFIFYVMVAGLIACGGLEKFKGWFGWTLVGLGLAGVAIGSDPIGGWFIFDLINPFMLAFAFGWLLRHKETSSARPLVFAAAAVLSFLALAPWLHEREAGSILRMALSGTVLVGVMRLEPLFETHPTLARPGRIVGDASFSIYLSHWFVLSVLGKLIAQSPFLALPSATLRGIGVLTCIFVGVLVHFLVEARLSRWFTEAPRPMAPRQAPSQ</sequence>
<dbReference type="RefSeq" id="WP_128778511.1">
    <property type="nucleotide sequence ID" value="NZ_RYFI01000016.1"/>
</dbReference>
<keyword evidence="4" id="KW-1185">Reference proteome</keyword>
<keyword evidence="1" id="KW-0812">Transmembrane</keyword>
<dbReference type="Proteomes" id="UP000289708">
    <property type="component" value="Unassembled WGS sequence"/>
</dbReference>
<feature type="transmembrane region" description="Helical" evidence="1">
    <location>
        <begin position="183"/>
        <end position="204"/>
    </location>
</feature>
<dbReference type="EMBL" id="RYFI01000016">
    <property type="protein sequence ID" value="RXF70945.1"/>
    <property type="molecule type" value="Genomic_DNA"/>
</dbReference>
<accession>A0A4Q0MCM2</accession>
<dbReference type="InterPro" id="IPR050879">
    <property type="entry name" value="Acyltransferase_3"/>
</dbReference>
<feature type="transmembrane region" description="Helical" evidence="1">
    <location>
        <begin position="216"/>
        <end position="234"/>
    </location>
</feature>
<evidence type="ECO:0000313" key="4">
    <source>
        <dbReference type="Proteomes" id="UP000289708"/>
    </source>
</evidence>
<dbReference type="OrthoDB" id="505919at2"/>
<evidence type="ECO:0000313" key="3">
    <source>
        <dbReference type="EMBL" id="RXF70945.1"/>
    </source>
</evidence>
<evidence type="ECO:0000256" key="1">
    <source>
        <dbReference type="SAM" id="Phobius"/>
    </source>
</evidence>
<keyword evidence="1" id="KW-1133">Transmembrane helix</keyword>
<feature type="transmembrane region" description="Helical" evidence="1">
    <location>
        <begin position="142"/>
        <end position="163"/>
    </location>
</feature>
<dbReference type="GO" id="GO:0016747">
    <property type="term" value="F:acyltransferase activity, transferring groups other than amino-acyl groups"/>
    <property type="evidence" value="ECO:0007669"/>
    <property type="project" value="InterPro"/>
</dbReference>
<name>A0A4Q0MCM2_9HYPH</name>
<gene>
    <name evidence="3" type="ORF">EK403_16185</name>
</gene>
<feature type="transmembrane region" description="Helical" evidence="1">
    <location>
        <begin position="84"/>
        <end position="104"/>
    </location>
</feature>
<dbReference type="InterPro" id="IPR002656">
    <property type="entry name" value="Acyl_transf_3_dom"/>
</dbReference>